<feature type="domain" description="ACB" evidence="3">
    <location>
        <begin position="5"/>
        <end position="103"/>
    </location>
</feature>
<dbReference type="Gene3D" id="1.20.80.10">
    <property type="match status" value="1"/>
</dbReference>
<evidence type="ECO:0000256" key="2">
    <source>
        <dbReference type="SAM" id="MobiDB-lite"/>
    </source>
</evidence>
<feature type="region of interest" description="Disordered" evidence="2">
    <location>
        <begin position="417"/>
        <end position="437"/>
    </location>
</feature>
<dbReference type="PANTHER" id="PTHR23310:SF133">
    <property type="entry name" value="COA BINDING PROTEIN, PUTATIVE (AFU_ORTHOLOGUE AFUA_1G12300)-RELATED"/>
    <property type="match status" value="1"/>
</dbReference>
<dbReference type="PROSITE" id="PS51228">
    <property type="entry name" value="ACB_2"/>
    <property type="match status" value="1"/>
</dbReference>
<evidence type="ECO:0000313" key="4">
    <source>
        <dbReference type="EMBL" id="KKF97290.1"/>
    </source>
</evidence>
<gene>
    <name evidence="4" type="ORF">CFO_g415</name>
</gene>
<dbReference type="InterPro" id="IPR014352">
    <property type="entry name" value="FERM/acyl-CoA-bd_prot_sf"/>
</dbReference>
<keyword evidence="1" id="KW-0446">Lipid-binding</keyword>
<comment type="caution">
    <text evidence="4">The sequence shown here is derived from an EMBL/GenBank/DDBJ whole genome shotgun (WGS) entry which is preliminary data.</text>
</comment>
<evidence type="ECO:0000259" key="3">
    <source>
        <dbReference type="PROSITE" id="PS51228"/>
    </source>
</evidence>
<dbReference type="AlphaFoldDB" id="A0A0F8B8I5"/>
<reference evidence="4 5" key="1">
    <citation type="submission" date="2015-04" db="EMBL/GenBank/DDBJ databases">
        <title>Genome sequence of Ceratocystis platani, a major pathogen of plane trees.</title>
        <authorList>
            <person name="Belbahri L."/>
        </authorList>
    </citation>
    <scope>NUCLEOTIDE SEQUENCE [LARGE SCALE GENOMIC DNA]</scope>
    <source>
        <strain evidence="4 5">CFO</strain>
    </source>
</reference>
<accession>A0A0F8B8I5</accession>
<sequence>MADSMDRVFVHALSALKQMPKTGSTKPPVSDRLRLYGLYKQAMEGDVDGVMERPSRAVGITEDDLKREQAKWDSWNSHRSLSRTEAKRKYVEALVEILSRYATTPSGKELVSELEFVWDQVKNNTPSISDSSPYADSQHAHQTRPAIRHGNTAMMEPTEPSPLKVLRPMSEVDEADLASEQQLAYEDGLDYGDDDGDDISVLSGRWARRVEKALVKLSTEIVALREQISTAHEWRARQDLTSMSSSIFTPITEDLTAPIDVFSNKVSYIQASIDKLDRYTDLVRGNMINMAHRDVKLVMRATKEYEINSPELSAPTTGLTEAESITVAKSLRAKPIHGKTTRNVIIVPNVEMKLDDNVSLREKGTKTVLILAEKTLSQLKGFREHAKESREEWQSCLADAQLLEDMSNGHVIKRQKIRHGDEEDVTLRRDDTGDGIS</sequence>
<evidence type="ECO:0000313" key="5">
    <source>
        <dbReference type="Proteomes" id="UP000034841"/>
    </source>
</evidence>
<dbReference type="InterPro" id="IPR035984">
    <property type="entry name" value="Acyl-CoA-binding_sf"/>
</dbReference>
<dbReference type="GO" id="GO:0006631">
    <property type="term" value="P:fatty acid metabolic process"/>
    <property type="evidence" value="ECO:0007669"/>
    <property type="project" value="TreeGrafter"/>
</dbReference>
<dbReference type="GO" id="GO:0000062">
    <property type="term" value="F:fatty-acyl-CoA binding"/>
    <property type="evidence" value="ECO:0007669"/>
    <property type="project" value="InterPro"/>
</dbReference>
<keyword evidence="5" id="KW-1185">Reference proteome</keyword>
<dbReference type="InterPro" id="IPR000582">
    <property type="entry name" value="Acyl-CoA-binding_protein"/>
</dbReference>
<proteinExistence type="predicted"/>
<dbReference type="OrthoDB" id="346910at2759"/>
<dbReference type="SUPFAM" id="SSF47027">
    <property type="entry name" value="Acyl-CoA binding protein"/>
    <property type="match status" value="1"/>
</dbReference>
<dbReference type="PANTHER" id="PTHR23310">
    <property type="entry name" value="ACYL-COA-BINDING PROTEIN, ACBP"/>
    <property type="match status" value="1"/>
</dbReference>
<feature type="compositionally biased region" description="Basic and acidic residues" evidence="2">
    <location>
        <begin position="418"/>
        <end position="437"/>
    </location>
</feature>
<dbReference type="Proteomes" id="UP000034841">
    <property type="component" value="Unassembled WGS sequence"/>
</dbReference>
<evidence type="ECO:0000256" key="1">
    <source>
        <dbReference type="ARBA" id="ARBA00023121"/>
    </source>
</evidence>
<protein>
    <recommendedName>
        <fullName evidence="3">ACB domain-containing protein</fullName>
    </recommendedName>
</protein>
<organism evidence="4 5">
    <name type="scientific">Ceratocystis fimbriata f. sp. platani</name>
    <dbReference type="NCBI Taxonomy" id="88771"/>
    <lineage>
        <taxon>Eukaryota</taxon>
        <taxon>Fungi</taxon>
        <taxon>Dikarya</taxon>
        <taxon>Ascomycota</taxon>
        <taxon>Pezizomycotina</taxon>
        <taxon>Sordariomycetes</taxon>
        <taxon>Hypocreomycetidae</taxon>
        <taxon>Microascales</taxon>
        <taxon>Ceratocystidaceae</taxon>
        <taxon>Ceratocystis</taxon>
    </lineage>
</organism>
<name>A0A0F8B8I5_CERFI</name>
<dbReference type="Pfam" id="PF00887">
    <property type="entry name" value="ACBP"/>
    <property type="match status" value="1"/>
</dbReference>
<dbReference type="EMBL" id="LBBL01000012">
    <property type="protein sequence ID" value="KKF97290.1"/>
    <property type="molecule type" value="Genomic_DNA"/>
</dbReference>